<proteinExistence type="predicted"/>
<dbReference type="Gene3D" id="3.80.10.10">
    <property type="entry name" value="Ribonuclease Inhibitor"/>
    <property type="match status" value="3"/>
</dbReference>
<dbReference type="GO" id="GO:0031146">
    <property type="term" value="P:SCF-dependent proteasomal ubiquitin-dependent protein catabolic process"/>
    <property type="evidence" value="ECO:0007669"/>
    <property type="project" value="TreeGrafter"/>
</dbReference>
<organism evidence="3 4">
    <name type="scientific">Rhododendron griersonianum</name>
    <dbReference type="NCBI Taxonomy" id="479676"/>
    <lineage>
        <taxon>Eukaryota</taxon>
        <taxon>Viridiplantae</taxon>
        <taxon>Streptophyta</taxon>
        <taxon>Embryophyta</taxon>
        <taxon>Tracheophyta</taxon>
        <taxon>Spermatophyta</taxon>
        <taxon>Magnoliopsida</taxon>
        <taxon>eudicotyledons</taxon>
        <taxon>Gunneridae</taxon>
        <taxon>Pentapetalae</taxon>
        <taxon>asterids</taxon>
        <taxon>Ericales</taxon>
        <taxon>Ericaceae</taxon>
        <taxon>Ericoideae</taxon>
        <taxon>Rhodoreae</taxon>
        <taxon>Rhododendron</taxon>
    </lineage>
</organism>
<feature type="region of interest" description="Disordered" evidence="1">
    <location>
        <begin position="402"/>
        <end position="441"/>
    </location>
</feature>
<dbReference type="InterPro" id="IPR032675">
    <property type="entry name" value="LRR_dom_sf"/>
</dbReference>
<dbReference type="AlphaFoldDB" id="A0AAV6L3U8"/>
<dbReference type="Pfam" id="PF25372">
    <property type="entry name" value="DUF7885"/>
    <property type="match status" value="1"/>
</dbReference>
<accession>A0AAV6L3U8</accession>
<protein>
    <recommendedName>
        <fullName evidence="2">F-box/LRR-repeat protein 15-like leucin rich repeat domain-containing protein</fullName>
    </recommendedName>
</protein>
<evidence type="ECO:0000256" key="1">
    <source>
        <dbReference type="SAM" id="MobiDB-lite"/>
    </source>
</evidence>
<dbReference type="Proteomes" id="UP000823749">
    <property type="component" value="Chromosome 3"/>
</dbReference>
<feature type="domain" description="F-box/LRR-repeat protein 15-like leucin rich repeat" evidence="2">
    <location>
        <begin position="780"/>
        <end position="927"/>
    </location>
</feature>
<name>A0AAV6L3U8_9ERIC</name>
<evidence type="ECO:0000259" key="2">
    <source>
        <dbReference type="Pfam" id="PF25372"/>
    </source>
</evidence>
<dbReference type="SMART" id="SM00367">
    <property type="entry name" value="LRR_CC"/>
    <property type="match status" value="7"/>
</dbReference>
<evidence type="ECO:0000313" key="3">
    <source>
        <dbReference type="EMBL" id="KAG5559124.1"/>
    </source>
</evidence>
<reference evidence="3" key="1">
    <citation type="submission" date="2020-08" db="EMBL/GenBank/DDBJ databases">
        <title>Plant Genome Project.</title>
        <authorList>
            <person name="Zhang R.-G."/>
        </authorList>
    </citation>
    <scope>NUCLEOTIDE SEQUENCE</scope>
    <source>
        <strain evidence="3">WSP0</strain>
        <tissue evidence="3">Leaf</tissue>
    </source>
</reference>
<sequence length="1048" mass="113569">MTVLRSRKILSPPPPKIPKMKAPIVPTTPAKTLELSSLGSIASTPAHRGLGSDSASVLPPSRRSLRLVSVQNVDEVNPSSVTVSNRKRKVVVVAANSVEDKSECGLMANVVGIDEKPRVTDVGVKKVRVSDRVWNGNIVKGDLDFETGEERDEVVMVDEVTTGVIGSTSDLQSFREVRGNGVSDEKGEGERKLGNVGGLRTLELVDEDCSDKGILRLRSGKKVTKRMVEGSGGFKNVGIDEEPRVSDIRGKKVRVLDRVGMSSIVAGELDLEIEEGREEVVTKVDEVTKSEIGSTCVRGNGVSDENEEGKRKLGNVVDLRNLELVSEDCSDKGILSLRSGKKVTKRIVEGSGGDVGKLVHVNNWEGGMVNKSEGYLGVVLDNAEVKLGCKVEIPVGIGLDKDRIGDDNGSGTDARRRLSGEKKGKGKVFNDDLVPSQNDVLGPADLAENIDVKEEKESTADRDPAVKSRRRLSRQEKGKGKVVEDGLLSNGIPVVDLELEPNMGESTKIAVSGTRSLVDDVSIMDGRQVTETNIRANVMQGRDPKARFRDIAKKNASRFAHFSSKEVEENGSIDEVEREMPGMVAEWDSEDWPGPFSTAMKIIRDREMNMNVLQQNSCSDKSKPASMVWVPKKDHNRDSPKILIPSLQDLCLAILAKNADAITSLDSVPDMLRHKLSKMLCDSRKMNGHFLDLLVHGSPTEIRIRECSCLTEEQLTSAFEGCEPSKLTVLQLDLCGRCMPDYILKATLARSPNSLPALTTISLNGAYRLLDAGLSALVMSAPALRSISLSQCSLLTSDGIKIIADSLGSVLRELYIDNCENIDAVLILPALLKLDHLEVLSLAGIETVCDDFLGKFVAVRGHHIKELVLTDCKKLTDASSKVIADNCKGLCALDLGNLPRLTDSTMGYLANGCRAIQSLKLCRNSFSDEAIAAYLEASGEALEDLSLYRINKVSYNTAVSLARCSAKLRSLDLSGCRNLPDEALGLIVDSCLSLKVLKLFGCTQITNVFLDGHSNPHVQIIGLETPILENLKVPDFLGGPLHYSSVPS</sequence>
<comment type="caution">
    <text evidence="3">The sequence shown here is derived from an EMBL/GenBank/DDBJ whole genome shotgun (WGS) entry which is preliminary data.</text>
</comment>
<dbReference type="PANTHER" id="PTHR13318:SF101">
    <property type="entry name" value="F-BOX_LRR PROTEIN"/>
    <property type="match status" value="1"/>
</dbReference>
<dbReference type="SUPFAM" id="SSF52047">
    <property type="entry name" value="RNI-like"/>
    <property type="match status" value="1"/>
</dbReference>
<dbReference type="GO" id="GO:0019005">
    <property type="term" value="C:SCF ubiquitin ligase complex"/>
    <property type="evidence" value="ECO:0007669"/>
    <property type="project" value="TreeGrafter"/>
</dbReference>
<feature type="region of interest" description="Disordered" evidence="1">
    <location>
        <begin position="1"/>
        <end position="23"/>
    </location>
</feature>
<dbReference type="PANTHER" id="PTHR13318">
    <property type="entry name" value="PARTNER OF PAIRED, ISOFORM B-RELATED"/>
    <property type="match status" value="1"/>
</dbReference>
<feature type="compositionally biased region" description="Basic and acidic residues" evidence="1">
    <location>
        <begin position="453"/>
        <end position="466"/>
    </location>
</feature>
<dbReference type="InterPro" id="IPR057207">
    <property type="entry name" value="FBXL15_LRR"/>
</dbReference>
<feature type="region of interest" description="Disordered" evidence="1">
    <location>
        <begin position="453"/>
        <end position="478"/>
    </location>
</feature>
<evidence type="ECO:0000313" key="4">
    <source>
        <dbReference type="Proteomes" id="UP000823749"/>
    </source>
</evidence>
<keyword evidence="4" id="KW-1185">Reference proteome</keyword>
<feature type="compositionally biased region" description="Basic and acidic residues" evidence="1">
    <location>
        <begin position="413"/>
        <end position="423"/>
    </location>
</feature>
<dbReference type="FunFam" id="3.80.10.10:FF:000777">
    <property type="entry name" value="RNI-like superfamily protein"/>
    <property type="match status" value="1"/>
</dbReference>
<dbReference type="InterPro" id="IPR006553">
    <property type="entry name" value="Leu-rich_rpt_Cys-con_subtyp"/>
</dbReference>
<gene>
    <name evidence="3" type="ORF">RHGRI_008894</name>
</gene>
<dbReference type="EMBL" id="JACTNZ010000003">
    <property type="protein sequence ID" value="KAG5559124.1"/>
    <property type="molecule type" value="Genomic_DNA"/>
</dbReference>